<sequence>MTAEGCRLLAIARSTYFDGSENTADNTAIVQAIVRGVEYYGWSFFPFEHRQFRLIREAPRRTDHGKQYSNKKFTKYLRPQIADDVTFAVISEVWRCGVNRFSIR</sequence>
<dbReference type="EMBL" id="CAKXZS010000001">
    <property type="protein sequence ID" value="CAH2394353.1"/>
    <property type="molecule type" value="Genomic_DNA"/>
</dbReference>
<evidence type="ECO:0000313" key="2">
    <source>
        <dbReference type="Proteomes" id="UP001152604"/>
    </source>
</evidence>
<gene>
    <name evidence="1" type="ORF">MES4922_10266</name>
</gene>
<name>A0ABM9DD30_9HYPH</name>
<keyword evidence="2" id="KW-1185">Reference proteome</keyword>
<reference evidence="1" key="1">
    <citation type="submission" date="2022-03" db="EMBL/GenBank/DDBJ databases">
        <authorList>
            <person name="Brunel B."/>
        </authorList>
    </citation>
    <scope>NUCLEOTIDE SEQUENCE</scope>
    <source>
        <strain evidence="1">STM4922sample</strain>
    </source>
</reference>
<organism evidence="1 2">
    <name type="scientific">Mesorhizobium ventifaucium</name>
    <dbReference type="NCBI Taxonomy" id="666020"/>
    <lineage>
        <taxon>Bacteria</taxon>
        <taxon>Pseudomonadati</taxon>
        <taxon>Pseudomonadota</taxon>
        <taxon>Alphaproteobacteria</taxon>
        <taxon>Hyphomicrobiales</taxon>
        <taxon>Phyllobacteriaceae</taxon>
        <taxon>Mesorhizobium</taxon>
    </lineage>
</organism>
<proteinExistence type="predicted"/>
<evidence type="ECO:0000313" key="1">
    <source>
        <dbReference type="EMBL" id="CAH2394353.1"/>
    </source>
</evidence>
<comment type="caution">
    <text evidence="1">The sequence shown here is derived from an EMBL/GenBank/DDBJ whole genome shotgun (WGS) entry which is preliminary data.</text>
</comment>
<accession>A0ABM9DD30</accession>
<protein>
    <submittedName>
        <fullName evidence="1">Uncharacterized protein</fullName>
    </submittedName>
</protein>
<dbReference type="Proteomes" id="UP001152604">
    <property type="component" value="Unassembled WGS sequence"/>
</dbReference>